<sequence length="45" mass="5441">MTDIAYENEYFDQNHFIKDFKEFVGIRPKDFLGNENMALSTLFYK</sequence>
<dbReference type="Proteomes" id="UP001595616">
    <property type="component" value="Unassembled WGS sequence"/>
</dbReference>
<dbReference type="SUPFAM" id="SSF46689">
    <property type="entry name" value="Homeodomain-like"/>
    <property type="match status" value="1"/>
</dbReference>
<organism evidence="4 5">
    <name type="scientific">Lacihabitans lacunae</name>
    <dbReference type="NCBI Taxonomy" id="1028214"/>
    <lineage>
        <taxon>Bacteria</taxon>
        <taxon>Pseudomonadati</taxon>
        <taxon>Bacteroidota</taxon>
        <taxon>Cytophagia</taxon>
        <taxon>Cytophagales</taxon>
        <taxon>Leadbetterellaceae</taxon>
        <taxon>Lacihabitans</taxon>
    </lineage>
</organism>
<protein>
    <recommendedName>
        <fullName evidence="3">HTH araC/xylS-type domain-containing protein</fullName>
    </recommendedName>
</protein>
<dbReference type="InterPro" id="IPR018060">
    <property type="entry name" value="HTH_AraC"/>
</dbReference>
<dbReference type="PROSITE" id="PS01124">
    <property type="entry name" value="HTH_ARAC_FAMILY_2"/>
    <property type="match status" value="1"/>
</dbReference>
<comment type="caution">
    <text evidence="4">The sequence shown here is derived from an EMBL/GenBank/DDBJ whole genome shotgun (WGS) entry which is preliminary data.</text>
</comment>
<dbReference type="Gene3D" id="1.10.10.60">
    <property type="entry name" value="Homeodomain-like"/>
    <property type="match status" value="1"/>
</dbReference>
<reference evidence="5" key="1">
    <citation type="journal article" date="2019" name="Int. J. Syst. Evol. Microbiol.">
        <title>The Global Catalogue of Microorganisms (GCM) 10K type strain sequencing project: providing services to taxonomists for standard genome sequencing and annotation.</title>
        <authorList>
            <consortium name="The Broad Institute Genomics Platform"/>
            <consortium name="The Broad Institute Genome Sequencing Center for Infectious Disease"/>
            <person name="Wu L."/>
            <person name="Ma J."/>
        </authorList>
    </citation>
    <scope>NUCLEOTIDE SEQUENCE [LARGE SCALE GENOMIC DNA]</scope>
    <source>
        <strain evidence="5">CECT 7956</strain>
    </source>
</reference>
<name>A0ABV7YR35_9BACT</name>
<evidence type="ECO:0000313" key="4">
    <source>
        <dbReference type="EMBL" id="MFC3809321.1"/>
    </source>
</evidence>
<dbReference type="EMBL" id="JBHRYQ010000001">
    <property type="protein sequence ID" value="MFC3809321.1"/>
    <property type="molecule type" value="Genomic_DNA"/>
</dbReference>
<evidence type="ECO:0000256" key="2">
    <source>
        <dbReference type="ARBA" id="ARBA00023163"/>
    </source>
</evidence>
<keyword evidence="1" id="KW-0805">Transcription regulation</keyword>
<evidence type="ECO:0000259" key="3">
    <source>
        <dbReference type="PROSITE" id="PS01124"/>
    </source>
</evidence>
<accession>A0ABV7YR35</accession>
<dbReference type="RefSeq" id="WP_379834209.1">
    <property type="nucleotide sequence ID" value="NZ_JBHRYQ010000001.1"/>
</dbReference>
<evidence type="ECO:0000256" key="1">
    <source>
        <dbReference type="ARBA" id="ARBA00023015"/>
    </source>
</evidence>
<evidence type="ECO:0000313" key="5">
    <source>
        <dbReference type="Proteomes" id="UP001595616"/>
    </source>
</evidence>
<dbReference type="InterPro" id="IPR009057">
    <property type="entry name" value="Homeodomain-like_sf"/>
</dbReference>
<gene>
    <name evidence="4" type="ORF">ACFOOI_01525</name>
</gene>
<keyword evidence="5" id="KW-1185">Reference proteome</keyword>
<feature type="domain" description="HTH araC/xylS-type" evidence="3">
    <location>
        <begin position="1"/>
        <end position="34"/>
    </location>
</feature>
<proteinExistence type="predicted"/>
<keyword evidence="2" id="KW-0804">Transcription</keyword>